<protein>
    <submittedName>
        <fullName evidence="1">Uncharacterized protein</fullName>
    </submittedName>
</protein>
<dbReference type="RefSeq" id="WP_182944098.1">
    <property type="nucleotide sequence ID" value="NZ_JABEQH010000017.1"/>
</dbReference>
<sequence length="53" mass="6187">MTHGWFIGFVCDYGALSLGLHVPRAFEWVLRLLTRRRRLFTVTIHVNKMSKVG</sequence>
<keyword evidence="2" id="KW-1185">Reference proteome</keyword>
<reference evidence="1 2" key="1">
    <citation type="submission" date="2020-04" db="EMBL/GenBank/DDBJ databases">
        <title>Description of novel Gluconacetobacter.</title>
        <authorList>
            <person name="Sombolestani A."/>
        </authorList>
    </citation>
    <scope>NUCLEOTIDE SEQUENCE [LARGE SCALE GENOMIC DNA]</scope>
    <source>
        <strain evidence="1 2">LMG 21312</strain>
    </source>
</reference>
<proteinExistence type="predicted"/>
<organism evidence="1 2">
    <name type="scientific">Gluconacetobacter johannae</name>
    <dbReference type="NCBI Taxonomy" id="112140"/>
    <lineage>
        <taxon>Bacteria</taxon>
        <taxon>Pseudomonadati</taxon>
        <taxon>Pseudomonadota</taxon>
        <taxon>Alphaproteobacteria</taxon>
        <taxon>Acetobacterales</taxon>
        <taxon>Acetobacteraceae</taxon>
        <taxon>Gluconacetobacter</taxon>
    </lineage>
</organism>
<dbReference type="AlphaFoldDB" id="A0A7W4J8P0"/>
<accession>A0A7W4J8P0</accession>
<comment type="caution">
    <text evidence="1">The sequence shown here is derived from an EMBL/GenBank/DDBJ whole genome shotgun (WGS) entry which is preliminary data.</text>
</comment>
<dbReference type="Proteomes" id="UP000561066">
    <property type="component" value="Unassembled WGS sequence"/>
</dbReference>
<gene>
    <name evidence="1" type="ORF">HLH21_12560</name>
</gene>
<evidence type="ECO:0000313" key="1">
    <source>
        <dbReference type="EMBL" id="MBB2176748.1"/>
    </source>
</evidence>
<name>A0A7W4J8P0_9PROT</name>
<dbReference type="EMBL" id="JABEQH010000017">
    <property type="protein sequence ID" value="MBB2176748.1"/>
    <property type="molecule type" value="Genomic_DNA"/>
</dbReference>
<evidence type="ECO:0000313" key="2">
    <source>
        <dbReference type="Proteomes" id="UP000561066"/>
    </source>
</evidence>